<gene>
    <name evidence="1" type="ORF">Patl1_14423</name>
</gene>
<keyword evidence="2" id="KW-1185">Reference proteome</keyword>
<sequence>MRSPSSLRQEFLKKWILGLQVCNSSKNMNVFERKKAIKLSADVAMASARNGKTCWSRALIVNASRNDNGKEFVEKILGSDYERQNKNSTMNRRTRCRKILKRSCTTIRKAMKRSTPSRPKVFAFSVAKKMIKKRTQLLKSVVPGGEFMDEVSLIEETLDYIISLRAQIDVMKSFANATEIENRKKDRQW</sequence>
<protein>
    <submittedName>
        <fullName evidence="1">Uncharacterized protein</fullName>
    </submittedName>
</protein>
<reference evidence="2" key="1">
    <citation type="journal article" date="2023" name="G3 (Bethesda)">
        <title>Genome assembly and association tests identify interacting loci associated with vigor, precocity, and sex in interspecific pistachio rootstocks.</title>
        <authorList>
            <person name="Palmer W."/>
            <person name="Jacygrad E."/>
            <person name="Sagayaradj S."/>
            <person name="Cavanaugh K."/>
            <person name="Han R."/>
            <person name="Bertier L."/>
            <person name="Beede B."/>
            <person name="Kafkas S."/>
            <person name="Golino D."/>
            <person name="Preece J."/>
            <person name="Michelmore R."/>
        </authorList>
    </citation>
    <scope>NUCLEOTIDE SEQUENCE [LARGE SCALE GENOMIC DNA]</scope>
</reference>
<evidence type="ECO:0000313" key="2">
    <source>
        <dbReference type="Proteomes" id="UP001164250"/>
    </source>
</evidence>
<evidence type="ECO:0000313" key="1">
    <source>
        <dbReference type="EMBL" id="KAJ0090058.1"/>
    </source>
</evidence>
<accession>A0ACC1ATS7</accession>
<dbReference type="EMBL" id="CM047904">
    <property type="protein sequence ID" value="KAJ0090058.1"/>
    <property type="molecule type" value="Genomic_DNA"/>
</dbReference>
<comment type="caution">
    <text evidence="1">The sequence shown here is derived from an EMBL/GenBank/DDBJ whole genome shotgun (WGS) entry which is preliminary data.</text>
</comment>
<dbReference type="Proteomes" id="UP001164250">
    <property type="component" value="Chromosome 8"/>
</dbReference>
<organism evidence="1 2">
    <name type="scientific">Pistacia atlantica</name>
    <dbReference type="NCBI Taxonomy" id="434234"/>
    <lineage>
        <taxon>Eukaryota</taxon>
        <taxon>Viridiplantae</taxon>
        <taxon>Streptophyta</taxon>
        <taxon>Embryophyta</taxon>
        <taxon>Tracheophyta</taxon>
        <taxon>Spermatophyta</taxon>
        <taxon>Magnoliopsida</taxon>
        <taxon>eudicotyledons</taxon>
        <taxon>Gunneridae</taxon>
        <taxon>Pentapetalae</taxon>
        <taxon>rosids</taxon>
        <taxon>malvids</taxon>
        <taxon>Sapindales</taxon>
        <taxon>Anacardiaceae</taxon>
        <taxon>Pistacia</taxon>
    </lineage>
</organism>
<name>A0ACC1ATS7_9ROSI</name>
<proteinExistence type="predicted"/>